<dbReference type="EMBL" id="BRXY01000413">
    <property type="protein sequence ID" value="GMH93385.1"/>
    <property type="molecule type" value="Genomic_DNA"/>
</dbReference>
<dbReference type="AlphaFoldDB" id="A0A9W7BVZ4"/>
<feature type="compositionally biased region" description="Basic and acidic residues" evidence="1">
    <location>
        <begin position="52"/>
        <end position="65"/>
    </location>
</feature>
<protein>
    <submittedName>
        <fullName evidence="2">Uncharacterized protein</fullName>
    </submittedName>
</protein>
<keyword evidence="3" id="KW-1185">Reference proteome</keyword>
<reference evidence="3" key="1">
    <citation type="journal article" date="2023" name="Commun. Biol.">
        <title>Genome analysis of Parmales, the sister group of diatoms, reveals the evolutionary specialization of diatoms from phago-mixotrophs to photoautotrophs.</title>
        <authorList>
            <person name="Ban H."/>
            <person name="Sato S."/>
            <person name="Yoshikawa S."/>
            <person name="Yamada K."/>
            <person name="Nakamura Y."/>
            <person name="Ichinomiya M."/>
            <person name="Sato N."/>
            <person name="Blanc-Mathieu R."/>
            <person name="Endo H."/>
            <person name="Kuwata A."/>
            <person name="Ogata H."/>
        </authorList>
    </citation>
    <scope>NUCLEOTIDE SEQUENCE [LARGE SCALE GENOMIC DNA]</scope>
    <source>
        <strain evidence="3">NIES 3701</strain>
    </source>
</reference>
<proteinExistence type="predicted"/>
<comment type="caution">
    <text evidence="2">The sequence shown here is derived from an EMBL/GenBank/DDBJ whole genome shotgun (WGS) entry which is preliminary data.</text>
</comment>
<gene>
    <name evidence="2" type="ORF">TrST_g7448</name>
</gene>
<accession>A0A9W7BVZ4</accession>
<dbReference type="Proteomes" id="UP001165085">
    <property type="component" value="Unassembled WGS sequence"/>
</dbReference>
<feature type="region of interest" description="Disordered" evidence="1">
    <location>
        <begin position="1"/>
        <end position="143"/>
    </location>
</feature>
<evidence type="ECO:0000256" key="1">
    <source>
        <dbReference type="SAM" id="MobiDB-lite"/>
    </source>
</evidence>
<name>A0A9W7BVZ4_9STRA</name>
<feature type="compositionally biased region" description="Basic residues" evidence="1">
    <location>
        <begin position="1"/>
        <end position="12"/>
    </location>
</feature>
<evidence type="ECO:0000313" key="2">
    <source>
        <dbReference type="EMBL" id="GMH93385.1"/>
    </source>
</evidence>
<sequence>MKRCRKEGRRSTRTWTTGASGGTRRSWMTNGAKTERAGTFDSRASSRGGESQAREEEGLEGERRRIAPPGTGRGSRSSSYGEESDDSPISYKGGRREKDDRDRDRKSYKDRDRDRHRDGDRDRDRDRDRERDSRRTSRSDSLD</sequence>
<evidence type="ECO:0000313" key="3">
    <source>
        <dbReference type="Proteomes" id="UP001165085"/>
    </source>
</evidence>
<feature type="compositionally biased region" description="Basic and acidic residues" evidence="1">
    <location>
        <begin position="94"/>
        <end position="143"/>
    </location>
</feature>
<organism evidence="2 3">
    <name type="scientific">Triparma strigata</name>
    <dbReference type="NCBI Taxonomy" id="1606541"/>
    <lineage>
        <taxon>Eukaryota</taxon>
        <taxon>Sar</taxon>
        <taxon>Stramenopiles</taxon>
        <taxon>Ochrophyta</taxon>
        <taxon>Bolidophyceae</taxon>
        <taxon>Parmales</taxon>
        <taxon>Triparmaceae</taxon>
        <taxon>Triparma</taxon>
    </lineage>
</organism>